<evidence type="ECO:0000259" key="1">
    <source>
        <dbReference type="PROSITE" id="PS50943"/>
    </source>
</evidence>
<dbReference type="GO" id="GO:0003677">
    <property type="term" value="F:DNA binding"/>
    <property type="evidence" value="ECO:0007669"/>
    <property type="project" value="InterPro"/>
</dbReference>
<evidence type="ECO:0000313" key="3">
    <source>
        <dbReference type="Proteomes" id="UP000490800"/>
    </source>
</evidence>
<organism evidence="2 3">
    <name type="scientific">Paenibacillus lutrae</name>
    <dbReference type="NCBI Taxonomy" id="2078573"/>
    <lineage>
        <taxon>Bacteria</taxon>
        <taxon>Bacillati</taxon>
        <taxon>Bacillota</taxon>
        <taxon>Bacilli</taxon>
        <taxon>Bacillales</taxon>
        <taxon>Paenibacillaceae</taxon>
        <taxon>Paenibacillus</taxon>
    </lineage>
</organism>
<accession>A0A7X3FJD0</accession>
<feature type="domain" description="HTH cro/C1-type" evidence="1">
    <location>
        <begin position="24"/>
        <end position="64"/>
    </location>
</feature>
<dbReference type="RefSeq" id="WP_157336027.1">
    <property type="nucleotide sequence ID" value="NZ_RHLK01000006.1"/>
</dbReference>
<dbReference type="InterPro" id="IPR010982">
    <property type="entry name" value="Lambda_DNA-bd_dom_sf"/>
</dbReference>
<comment type="caution">
    <text evidence="2">The sequence shown here is derived from an EMBL/GenBank/DDBJ whole genome shotgun (WGS) entry which is preliminary data.</text>
</comment>
<name>A0A7X3FJD0_9BACL</name>
<proteinExistence type="predicted"/>
<dbReference type="AlphaFoldDB" id="A0A7X3FJD0"/>
<dbReference type="Gene3D" id="1.10.260.40">
    <property type="entry name" value="lambda repressor-like DNA-binding domains"/>
    <property type="match status" value="1"/>
</dbReference>
<protein>
    <submittedName>
        <fullName evidence="2">Helix-turn-helix domain-containing protein</fullName>
    </submittedName>
</protein>
<gene>
    <name evidence="2" type="ORF">EDM21_12800</name>
</gene>
<dbReference type="Pfam" id="PF13443">
    <property type="entry name" value="HTH_26"/>
    <property type="match status" value="1"/>
</dbReference>
<dbReference type="EMBL" id="RHLK01000006">
    <property type="protein sequence ID" value="MVP00392.1"/>
    <property type="molecule type" value="Genomic_DNA"/>
</dbReference>
<dbReference type="SUPFAM" id="SSF47413">
    <property type="entry name" value="lambda repressor-like DNA-binding domains"/>
    <property type="match status" value="1"/>
</dbReference>
<dbReference type="PROSITE" id="PS50943">
    <property type="entry name" value="HTH_CROC1"/>
    <property type="match status" value="1"/>
</dbReference>
<dbReference type="InterPro" id="IPR001387">
    <property type="entry name" value="Cro/C1-type_HTH"/>
</dbReference>
<dbReference type="SMART" id="SM00530">
    <property type="entry name" value="HTH_XRE"/>
    <property type="match status" value="1"/>
</dbReference>
<keyword evidence="3" id="KW-1185">Reference proteome</keyword>
<dbReference type="Proteomes" id="UP000490800">
    <property type="component" value="Unassembled WGS sequence"/>
</dbReference>
<sequence>MVFEPERCLIPRLLREIGKNQQWLAEQTGYSAQRISDYCNLRYIMGMEVAKSISHIIGCTIDDLYTWKIRD</sequence>
<evidence type="ECO:0000313" key="2">
    <source>
        <dbReference type="EMBL" id="MVP00392.1"/>
    </source>
</evidence>
<reference evidence="2 3" key="1">
    <citation type="journal article" date="2019" name="Microorganisms">
        <title>Paenibacillus lutrae sp. nov., A Chitinolytic Species Isolated from A River Otter in Castril Natural Park, Granada, Spain.</title>
        <authorList>
            <person name="Rodriguez M."/>
            <person name="Reina J.C."/>
            <person name="Bejar V."/>
            <person name="Llamas I."/>
        </authorList>
    </citation>
    <scope>NUCLEOTIDE SEQUENCE [LARGE SCALE GENOMIC DNA]</scope>
    <source>
        <strain evidence="2 3">N10</strain>
    </source>
</reference>
<dbReference type="OrthoDB" id="2472497at2"/>